<evidence type="ECO:0000313" key="3">
    <source>
        <dbReference type="Proteomes" id="UP001138802"/>
    </source>
</evidence>
<accession>A0A9X1B8N6</accession>
<dbReference type="EMBL" id="NRSD01000004">
    <property type="protein sequence ID" value="MBK1644151.1"/>
    <property type="molecule type" value="Genomic_DNA"/>
</dbReference>
<evidence type="ECO:0000313" key="2">
    <source>
        <dbReference type="EMBL" id="MBK1644151.1"/>
    </source>
</evidence>
<comment type="caution">
    <text evidence="2">The sequence shown here is derived from an EMBL/GenBank/DDBJ whole genome shotgun (WGS) entry which is preliminary data.</text>
</comment>
<proteinExistence type="predicted"/>
<organism evidence="2 3">
    <name type="scientific">Thiocapsa imhoffii</name>
    <dbReference type="NCBI Taxonomy" id="382777"/>
    <lineage>
        <taxon>Bacteria</taxon>
        <taxon>Pseudomonadati</taxon>
        <taxon>Pseudomonadota</taxon>
        <taxon>Gammaproteobacteria</taxon>
        <taxon>Chromatiales</taxon>
        <taxon>Chromatiaceae</taxon>
        <taxon>Thiocapsa</taxon>
    </lineage>
</organism>
<evidence type="ECO:0008006" key="4">
    <source>
        <dbReference type="Google" id="ProtNLM"/>
    </source>
</evidence>
<keyword evidence="1" id="KW-0472">Membrane</keyword>
<dbReference type="AlphaFoldDB" id="A0A9X1B8N6"/>
<protein>
    <recommendedName>
        <fullName evidence="4">Nickel transport protein</fullName>
    </recommendedName>
</protein>
<feature type="transmembrane region" description="Helical" evidence="1">
    <location>
        <begin position="180"/>
        <end position="197"/>
    </location>
</feature>
<name>A0A9X1B8N6_9GAMM</name>
<dbReference type="Proteomes" id="UP001138802">
    <property type="component" value="Unassembled WGS sequence"/>
</dbReference>
<sequence>MLLFALSAPASAHRLHVFATADGHQIRGSTYFARGSAATGARIEVLDPQGALLAELTPDAEGRFVYSAAAPIDHRIHVYAGDGHQAEWMIKAEELSGGFVRVTTGEQGMADTSPITPTAPGMPVPPIAPSGGDQQEHEVVLVATLDPALEAAIERAVARQVRPLREHLMAAEDRIRLSDILGALGYILGLTGFAIWWSHRRRR</sequence>
<reference evidence="2 3" key="1">
    <citation type="journal article" date="2020" name="Microorganisms">
        <title>Osmotic Adaptation and Compatible Solute Biosynthesis of Phototrophic Bacteria as Revealed from Genome Analyses.</title>
        <authorList>
            <person name="Imhoff J.F."/>
            <person name="Rahn T."/>
            <person name="Kunzel S."/>
            <person name="Keller A."/>
            <person name="Neulinger S.C."/>
        </authorList>
    </citation>
    <scope>NUCLEOTIDE SEQUENCE [LARGE SCALE GENOMIC DNA]</scope>
    <source>
        <strain evidence="2 3">DSM 21303</strain>
    </source>
</reference>
<keyword evidence="1" id="KW-0812">Transmembrane</keyword>
<keyword evidence="3" id="KW-1185">Reference proteome</keyword>
<gene>
    <name evidence="2" type="ORF">CKO25_05685</name>
</gene>
<evidence type="ECO:0000256" key="1">
    <source>
        <dbReference type="SAM" id="Phobius"/>
    </source>
</evidence>
<keyword evidence="1" id="KW-1133">Transmembrane helix</keyword>